<dbReference type="EMBL" id="HBUE01010603">
    <property type="protein sequence ID" value="CAG6448199.1"/>
    <property type="molecule type" value="Transcribed_RNA"/>
</dbReference>
<reference evidence="1" key="1">
    <citation type="submission" date="2021-05" db="EMBL/GenBank/DDBJ databases">
        <authorList>
            <person name="Alioto T."/>
            <person name="Alioto T."/>
            <person name="Gomez Garrido J."/>
        </authorList>
    </citation>
    <scope>NUCLEOTIDE SEQUENCE</scope>
</reference>
<organism evidence="1">
    <name type="scientific">Culex pipiens</name>
    <name type="common">House mosquito</name>
    <dbReference type="NCBI Taxonomy" id="7175"/>
    <lineage>
        <taxon>Eukaryota</taxon>
        <taxon>Metazoa</taxon>
        <taxon>Ecdysozoa</taxon>
        <taxon>Arthropoda</taxon>
        <taxon>Hexapoda</taxon>
        <taxon>Insecta</taxon>
        <taxon>Pterygota</taxon>
        <taxon>Neoptera</taxon>
        <taxon>Endopterygota</taxon>
        <taxon>Diptera</taxon>
        <taxon>Nematocera</taxon>
        <taxon>Culicoidea</taxon>
        <taxon>Culicidae</taxon>
        <taxon>Culicinae</taxon>
        <taxon>Culicini</taxon>
        <taxon>Culex</taxon>
        <taxon>Culex</taxon>
    </lineage>
</organism>
<accession>A0A8D8EWF2</accession>
<dbReference type="AlphaFoldDB" id="A0A8D8EWF2"/>
<protein>
    <submittedName>
        <fullName evidence="1">(northern house mosquito) hypothetical protein</fullName>
    </submittedName>
</protein>
<proteinExistence type="predicted"/>
<dbReference type="EMBL" id="HBUE01010601">
    <property type="protein sequence ID" value="CAG6448196.1"/>
    <property type="molecule type" value="Transcribed_RNA"/>
</dbReference>
<dbReference type="EMBL" id="HBUE01230638">
    <property type="protein sequence ID" value="CAG6544744.1"/>
    <property type="molecule type" value="Transcribed_RNA"/>
</dbReference>
<evidence type="ECO:0000313" key="1">
    <source>
        <dbReference type="EMBL" id="CAG6448199.1"/>
    </source>
</evidence>
<dbReference type="EMBL" id="HBUE01337429">
    <property type="protein sequence ID" value="CAG6596882.1"/>
    <property type="molecule type" value="Transcribed_RNA"/>
</dbReference>
<sequence length="153" mass="17780">MRVDPSWFPQAACRMGSLIPYQSLAGHNVLRQRKLSSRWEFSAERILPEIILYPGVAFVLPHDAVVLQVPGKVLHLPTLHRTIPLERRPRSFDVFHILARVLEPLDELFRVRLAVTVDHRLGDERLNVLILCIRTLYPLFFDGRWRHGTSSDR</sequence>
<name>A0A8D8EWF2_CULPI</name>